<evidence type="ECO:0000313" key="1">
    <source>
        <dbReference type="EMBL" id="MDN0047928.1"/>
    </source>
</evidence>
<keyword evidence="2" id="KW-1185">Reference proteome</keyword>
<dbReference type="EMBL" id="JAUEII010000001">
    <property type="protein sequence ID" value="MDN0047928.1"/>
    <property type="molecule type" value="Genomic_DNA"/>
</dbReference>
<comment type="caution">
    <text evidence="1">The sequence shown here is derived from an EMBL/GenBank/DDBJ whole genome shotgun (WGS) entry which is preliminary data.</text>
</comment>
<evidence type="ECO:0000313" key="2">
    <source>
        <dbReference type="Proteomes" id="UP001167871"/>
    </source>
</evidence>
<reference evidence="1" key="2">
    <citation type="submission" date="2024-05" db="EMBL/GenBank/DDBJ databases">
        <title>Identification and characterization of horizontal gene transfer across gut microbiota members of farm animals based on homology search.</title>
        <authorList>
            <person name="Schwarzerova J."/>
            <person name="Nykrynova M."/>
            <person name="Jureckova K."/>
            <person name="Cejkova D."/>
            <person name="Rychlik I."/>
        </authorList>
    </citation>
    <scope>NUCLEOTIDE SEQUENCE</scope>
    <source>
        <strain evidence="1">84_SSukc20</strain>
    </source>
</reference>
<gene>
    <name evidence="1" type="ORF">QVO10_00750</name>
</gene>
<protein>
    <submittedName>
        <fullName evidence="1">Uncharacterized protein</fullName>
    </submittedName>
</protein>
<dbReference type="Proteomes" id="UP001167871">
    <property type="component" value="Unassembled WGS sequence"/>
</dbReference>
<reference evidence="1" key="1">
    <citation type="submission" date="2023-06" db="EMBL/GenBank/DDBJ databases">
        <authorList>
            <person name="Zeman M."/>
            <person name="Kubasova T."/>
            <person name="Jahodarova E."/>
            <person name="Nykrynova M."/>
            <person name="Rychlik I."/>
        </authorList>
    </citation>
    <scope>NUCLEOTIDE SEQUENCE</scope>
    <source>
        <strain evidence="1">84_SSukc20</strain>
    </source>
</reference>
<name>A0ABT7X1W9_9BACE</name>
<accession>A0ABT7X1W9</accession>
<organism evidence="1 2">
    <name type="scientific">Bacteroides gallinaceum</name>
    <dbReference type="NCBI Taxonomy" id="1462571"/>
    <lineage>
        <taxon>Bacteria</taxon>
        <taxon>Pseudomonadati</taxon>
        <taxon>Bacteroidota</taxon>
        <taxon>Bacteroidia</taxon>
        <taxon>Bacteroidales</taxon>
        <taxon>Bacteroidaceae</taxon>
        <taxon>Bacteroides</taxon>
    </lineage>
</organism>
<sequence>MTDFHTFPTSLFKPNPGTRLIISILGKSNGPGTAFALHWV</sequence>
<proteinExistence type="predicted"/>